<dbReference type="Proteomes" id="UP000790347">
    <property type="component" value="Unassembled WGS sequence"/>
</dbReference>
<evidence type="ECO:0000256" key="3">
    <source>
        <dbReference type="ARBA" id="ARBA00022475"/>
    </source>
</evidence>
<keyword evidence="16" id="KW-1185">Reference proteome</keyword>
<feature type="transmembrane region" description="Helical" evidence="12">
    <location>
        <begin position="738"/>
        <end position="756"/>
    </location>
</feature>
<dbReference type="Gene3D" id="6.10.140.1910">
    <property type="match status" value="2"/>
</dbReference>
<dbReference type="Gene3D" id="1.10.287.70">
    <property type="match status" value="1"/>
</dbReference>
<evidence type="ECO:0000256" key="5">
    <source>
        <dbReference type="ARBA" id="ARBA00022958"/>
    </source>
</evidence>
<dbReference type="GO" id="GO:0005249">
    <property type="term" value="F:voltage-gated potassium channel activity"/>
    <property type="evidence" value="ECO:0007669"/>
    <property type="project" value="InterPro"/>
</dbReference>
<evidence type="ECO:0000256" key="12">
    <source>
        <dbReference type="SAM" id="Phobius"/>
    </source>
</evidence>
<evidence type="ECO:0000256" key="9">
    <source>
        <dbReference type="ARBA" id="ARBA00023303"/>
    </source>
</evidence>
<feature type="region of interest" description="Disordered" evidence="11">
    <location>
        <begin position="1077"/>
        <end position="1125"/>
    </location>
</feature>
<accession>A0A922LBY4</accession>
<feature type="transmembrane region" description="Helical" evidence="12">
    <location>
        <begin position="702"/>
        <end position="723"/>
    </location>
</feature>
<evidence type="ECO:0000256" key="6">
    <source>
        <dbReference type="ARBA" id="ARBA00022989"/>
    </source>
</evidence>
<name>A0A922LBY4_DERFA</name>
<dbReference type="SUPFAM" id="SSF81324">
    <property type="entry name" value="Voltage-gated potassium channels"/>
    <property type="match status" value="1"/>
</dbReference>
<feature type="transmembrane region" description="Helical" evidence="12">
    <location>
        <begin position="637"/>
        <end position="656"/>
    </location>
</feature>
<dbReference type="InterPro" id="IPR013821">
    <property type="entry name" value="K_chnl_volt-dep_KCNQ_C"/>
</dbReference>
<protein>
    <submittedName>
        <fullName evidence="15">Potassium voltage-gated channel sub KQT member 4</fullName>
    </submittedName>
</protein>
<sequence>MLEHFIKKNIYIVNNRLNRRKSLVVESINNDDETVIIKNDLVKTKKLCNDNEFDNLGEEEEEDCNEDDNEDLNNNDEEDDDDTSADEIATTTNEDGEEEEEEEEGMESLPSISINDDDDDDNDDESTNVQTSSSMTKFDRIETESMIMQNSTTSATIVNIGSDYHEKESNKTTDDDLTKKTTKIEIITTSTSDDDDDHVDYDNRQQQRHHHEHHHHRHHHYHHQIKPVNGHMIRMSNNDDDDDDHHLDILSIRQSQTAAAATTQQQKQQRRRGQPNQNQHSKHKLSSNNNQFIQLDSLSSSLKQPIEMGKNSLGQLNRKQQQQQPYNSSPINVSKLQKRKKLITNDNDEHDDSICIEINDHHSHSQTSPIFDSSLNENNMIDTKTMLLTPKTTKMICKKMPKNDKSVFDIFDSPNDKIAPIMVPSKTNQSPMNINHSPIDFDAAQSEININKNHQENQQSNALITAPSTPTLHLSYKFQLNNDSLNVKNDYQHSQQQQQQPWSFTGTNHQRQSSLEDSMTKKSPICTRISILGKPLPSRKEVSYYRQRFFIYNILQRPKGFWASCYHQFVISIIVIGLILFAMSTVEQYYEQSIQFLRIFDTFILALLVLEFLARAWSSSCISQYQGWFGLFRFCTSAFRLIDIFIIMSTAAVLWVHQVDPSIANRINWLRFAQAFQILRISHRFKPWRIMASVIWNQRDHLAVAIYMCTLSLIFITFTVYFIEHNQPDTDFTSIPRTLWWGIVSLLTIGYGDMVPSTTAGKIVASTLLLICFSSFALPAGILGTGLALKVQEQQRQKHFNKRRDPAARLIQCAWRCYASSKNSRSIATWKACMKQRNKLKNISASNSNDKLSEHQIETSSTLGSVVDLKCLRNKIHKRFGSESQASLVDYARSNTIDNSSSNRSSQSLSLMVPRNHCKHRLLERTTIPIILNDDDEYYDYYCEYFNPAEKAMIRFIRLVKFEVAKKNFKNAFRPYDINDVIEQYAAGHADVVARVKNMHSRINNIQNTLGNVTKICQDLSYIQYHQMDRLERIIQELNQKLLLVDNHSDMKTPTTTAASQTNKFLSVNDSLSSDDSSLLSMRSLSPSTSSSSSSPEAIQSSSTTIKSQCQSNDDDQTTREAKKQ</sequence>
<keyword evidence="5" id="KW-0630">Potassium</keyword>
<feature type="compositionally biased region" description="Polar residues" evidence="11">
    <location>
        <begin position="127"/>
        <end position="136"/>
    </location>
</feature>
<feature type="compositionally biased region" description="Polar residues" evidence="11">
    <location>
        <begin position="501"/>
        <end position="517"/>
    </location>
</feature>
<dbReference type="Pfam" id="PF03520">
    <property type="entry name" value="KCNQ_channel"/>
    <property type="match status" value="1"/>
</dbReference>
<organism evidence="15 16">
    <name type="scientific">Dermatophagoides farinae</name>
    <name type="common">American house dust mite</name>
    <dbReference type="NCBI Taxonomy" id="6954"/>
    <lineage>
        <taxon>Eukaryota</taxon>
        <taxon>Metazoa</taxon>
        <taxon>Ecdysozoa</taxon>
        <taxon>Arthropoda</taxon>
        <taxon>Chelicerata</taxon>
        <taxon>Arachnida</taxon>
        <taxon>Acari</taxon>
        <taxon>Acariformes</taxon>
        <taxon>Sarcoptiformes</taxon>
        <taxon>Astigmata</taxon>
        <taxon>Psoroptidia</taxon>
        <taxon>Analgoidea</taxon>
        <taxon>Pyroglyphidae</taxon>
        <taxon>Dermatophagoidinae</taxon>
        <taxon>Dermatophagoides</taxon>
    </lineage>
</organism>
<keyword evidence="3" id="KW-1003">Cell membrane</keyword>
<keyword evidence="2" id="KW-0813">Transport</keyword>
<feature type="region of interest" description="Disordered" evidence="11">
    <location>
        <begin position="490"/>
        <end position="521"/>
    </location>
</feature>
<feature type="compositionally biased region" description="Low complexity" evidence="11">
    <location>
        <begin position="1077"/>
        <end position="1103"/>
    </location>
</feature>
<dbReference type="InterPro" id="IPR003937">
    <property type="entry name" value="K_chnl_volt-dep_KCNQ"/>
</dbReference>
<evidence type="ECO:0000256" key="8">
    <source>
        <dbReference type="ARBA" id="ARBA00023136"/>
    </source>
</evidence>
<comment type="catalytic activity">
    <reaction evidence="10">
        <text>K(+)(in) = K(+)(out)</text>
        <dbReference type="Rhea" id="RHEA:29463"/>
        <dbReference type="ChEBI" id="CHEBI:29103"/>
    </reaction>
</comment>
<gene>
    <name evidence="15" type="primary">KCNQ4_10</name>
    <name evidence="15" type="ORF">DERF_006176</name>
</gene>
<evidence type="ECO:0000256" key="7">
    <source>
        <dbReference type="ARBA" id="ARBA00023065"/>
    </source>
</evidence>
<evidence type="ECO:0000256" key="11">
    <source>
        <dbReference type="SAM" id="MobiDB-lite"/>
    </source>
</evidence>
<evidence type="ECO:0000256" key="4">
    <source>
        <dbReference type="ARBA" id="ARBA00022692"/>
    </source>
</evidence>
<feature type="region of interest" description="Disordered" evidence="11">
    <location>
        <begin position="55"/>
        <end position="141"/>
    </location>
</feature>
<keyword evidence="7" id="KW-0406">Ion transport</keyword>
<comment type="subcellular location">
    <subcellularLocation>
        <location evidence="1">Cell membrane</location>
        <topology evidence="1">Multi-pass membrane protein</topology>
    </subcellularLocation>
</comment>
<dbReference type="InterPro" id="IPR027359">
    <property type="entry name" value="Volt_channel_dom_sf"/>
</dbReference>
<dbReference type="GO" id="GO:0008076">
    <property type="term" value="C:voltage-gated potassium channel complex"/>
    <property type="evidence" value="ECO:0007669"/>
    <property type="project" value="TreeGrafter"/>
</dbReference>
<keyword evidence="8 12" id="KW-0472">Membrane</keyword>
<feature type="transmembrane region" description="Helical" evidence="12">
    <location>
        <begin position="566"/>
        <end position="584"/>
    </location>
</feature>
<feature type="domain" description="Ion transport" evidence="13">
    <location>
        <begin position="564"/>
        <end position="788"/>
    </location>
</feature>
<evidence type="ECO:0000259" key="14">
    <source>
        <dbReference type="Pfam" id="PF03520"/>
    </source>
</evidence>
<dbReference type="InterPro" id="IPR005821">
    <property type="entry name" value="Ion_trans_dom"/>
</dbReference>
<feature type="transmembrane region" description="Helical" evidence="12">
    <location>
        <begin position="596"/>
        <end position="617"/>
    </location>
</feature>
<feature type="compositionally biased region" description="Acidic residues" evidence="11">
    <location>
        <begin position="55"/>
        <end position="85"/>
    </location>
</feature>
<feature type="compositionally biased region" description="Polar residues" evidence="11">
    <location>
        <begin position="316"/>
        <end position="335"/>
    </location>
</feature>
<keyword evidence="9" id="KW-0407">Ion channel</keyword>
<dbReference type="PRINTS" id="PR00169">
    <property type="entry name" value="KCHANNEL"/>
</dbReference>
<reference evidence="15" key="2">
    <citation type="journal article" date="2022" name="Res Sq">
        <title>Comparative Genomics Reveals Insights into the Divergent Evolution of Astigmatic Mites and Household Pest Adaptations.</title>
        <authorList>
            <person name="Xiong Q."/>
            <person name="Wan A.T.-Y."/>
            <person name="Liu X.-Y."/>
            <person name="Fung C.S.-H."/>
            <person name="Xiao X."/>
            <person name="Malainual N."/>
            <person name="Hou J."/>
            <person name="Wang L."/>
            <person name="Wang M."/>
            <person name="Yang K."/>
            <person name="Cui Y."/>
            <person name="Leung E."/>
            <person name="Nong W."/>
            <person name="Shin S.-K."/>
            <person name="Au S."/>
            <person name="Jeong K.Y."/>
            <person name="Chew F.T."/>
            <person name="Hui J."/>
            <person name="Leung T.F."/>
            <person name="Tungtrongchitr A."/>
            <person name="Zhong N."/>
            <person name="Liu Z."/>
            <person name="Tsui S."/>
        </authorList>
    </citation>
    <scope>NUCLEOTIDE SEQUENCE</scope>
    <source>
        <strain evidence="15">Derf</strain>
        <tissue evidence="15">Whole organism</tissue>
    </source>
</reference>
<evidence type="ECO:0000256" key="2">
    <source>
        <dbReference type="ARBA" id="ARBA00022448"/>
    </source>
</evidence>
<dbReference type="Pfam" id="PF00520">
    <property type="entry name" value="Ion_trans"/>
    <property type="match status" value="1"/>
</dbReference>
<dbReference type="AlphaFoldDB" id="A0A922LBY4"/>
<feature type="compositionally biased region" description="Acidic residues" evidence="11">
    <location>
        <begin position="115"/>
        <end position="126"/>
    </location>
</feature>
<dbReference type="Gene3D" id="1.20.120.350">
    <property type="entry name" value="Voltage-gated potassium channels. Chain C"/>
    <property type="match status" value="1"/>
</dbReference>
<dbReference type="PANTHER" id="PTHR47735">
    <property type="entry name" value="POTASSIUM VOLTAGE-GATED CHANNEL SUBFAMILY KQT MEMBER 4"/>
    <property type="match status" value="1"/>
</dbReference>
<reference evidence="15" key="1">
    <citation type="submission" date="2013-05" db="EMBL/GenBank/DDBJ databases">
        <authorList>
            <person name="Yim A.K.Y."/>
            <person name="Chan T.F."/>
            <person name="Ji K.M."/>
            <person name="Liu X.Y."/>
            <person name="Zhou J.W."/>
            <person name="Li R.Q."/>
            <person name="Yang K.Y."/>
            <person name="Li J."/>
            <person name="Li M."/>
            <person name="Law P.T.W."/>
            <person name="Wu Y.L."/>
            <person name="Cai Z.L."/>
            <person name="Qin H."/>
            <person name="Bao Y."/>
            <person name="Leung R.K.K."/>
            <person name="Ng P.K.S."/>
            <person name="Zou J."/>
            <person name="Zhong X.J."/>
            <person name="Ran P.X."/>
            <person name="Zhong N.S."/>
            <person name="Liu Z.G."/>
            <person name="Tsui S.K.W."/>
        </authorList>
    </citation>
    <scope>NUCLEOTIDE SEQUENCE</scope>
    <source>
        <strain evidence="15">Derf</strain>
        <tissue evidence="15">Whole organism</tissue>
    </source>
</reference>
<dbReference type="PRINTS" id="PR01459">
    <property type="entry name" value="KCNQCHANNEL"/>
</dbReference>
<feature type="compositionally biased region" description="Low complexity" evidence="11">
    <location>
        <begin position="255"/>
        <end position="267"/>
    </location>
</feature>
<keyword evidence="4 12" id="KW-0812">Transmembrane</keyword>
<dbReference type="EMBL" id="ASGP02000002">
    <property type="protein sequence ID" value="KAH9522610.1"/>
    <property type="molecule type" value="Genomic_DNA"/>
</dbReference>
<comment type="caution">
    <text evidence="15">The sequence shown here is derived from an EMBL/GenBank/DDBJ whole genome shotgun (WGS) entry which is preliminary data.</text>
</comment>
<evidence type="ECO:0000313" key="15">
    <source>
        <dbReference type="EMBL" id="KAH9522610.1"/>
    </source>
</evidence>
<evidence type="ECO:0000313" key="16">
    <source>
        <dbReference type="Proteomes" id="UP000790347"/>
    </source>
</evidence>
<feature type="domain" description="Potassium channel voltage dependent KCNQ C-terminal" evidence="14">
    <location>
        <begin position="936"/>
        <end position="1007"/>
    </location>
</feature>
<feature type="region of interest" description="Disordered" evidence="11">
    <location>
        <begin position="316"/>
        <end position="338"/>
    </location>
</feature>
<evidence type="ECO:0000256" key="1">
    <source>
        <dbReference type="ARBA" id="ARBA00004651"/>
    </source>
</evidence>
<feature type="transmembrane region" description="Helical" evidence="12">
    <location>
        <begin position="768"/>
        <end position="789"/>
    </location>
</feature>
<evidence type="ECO:0000259" key="13">
    <source>
        <dbReference type="Pfam" id="PF00520"/>
    </source>
</evidence>
<feature type="region of interest" description="Disordered" evidence="11">
    <location>
        <begin position="191"/>
        <end position="224"/>
    </location>
</feature>
<feature type="region of interest" description="Disordered" evidence="11">
    <location>
        <begin position="255"/>
        <end position="290"/>
    </location>
</feature>
<feature type="compositionally biased region" description="Basic residues" evidence="11">
    <location>
        <begin position="206"/>
        <end position="224"/>
    </location>
</feature>
<dbReference type="PANTHER" id="PTHR47735:SF9">
    <property type="entry name" value="POTASSIUM VOLTAGE-GATED CHANNEL SUBFAMILY KQT MEMBER 4-LIKE ISOFORM X1"/>
    <property type="match status" value="1"/>
</dbReference>
<proteinExistence type="predicted"/>
<evidence type="ECO:0000256" key="10">
    <source>
        <dbReference type="ARBA" id="ARBA00034430"/>
    </source>
</evidence>
<feature type="compositionally biased region" description="Acidic residues" evidence="11">
    <location>
        <begin position="94"/>
        <end position="106"/>
    </location>
</feature>
<keyword evidence="6 12" id="KW-1133">Transmembrane helix</keyword>